<feature type="transmembrane region" description="Helical" evidence="6">
    <location>
        <begin position="6"/>
        <end position="29"/>
    </location>
</feature>
<gene>
    <name evidence="7" type="ORF">LUZ63_010202</name>
</gene>
<evidence type="ECO:0000256" key="6">
    <source>
        <dbReference type="SAM" id="Phobius"/>
    </source>
</evidence>
<keyword evidence="5 6" id="KW-0472">Membrane</keyword>
<comment type="subcellular location">
    <subcellularLocation>
        <location evidence="1">Membrane</location>
        <topology evidence="1">Multi-pass membrane protein</topology>
    </subcellularLocation>
</comment>
<accession>A0A9Q0CGG6</accession>
<keyword evidence="4 6" id="KW-1133">Transmembrane helix</keyword>
<evidence type="ECO:0000256" key="1">
    <source>
        <dbReference type="ARBA" id="ARBA00004141"/>
    </source>
</evidence>
<dbReference type="AlphaFoldDB" id="A0A9Q0CGG6"/>
<name>A0A9Q0CGG6_9POAL</name>
<reference evidence="7" key="1">
    <citation type="journal article" date="2022" name="Cell">
        <title>Repeat-based holocentromeres influence genome architecture and karyotype evolution.</title>
        <authorList>
            <person name="Hofstatter P.G."/>
            <person name="Thangavel G."/>
            <person name="Lux T."/>
            <person name="Neumann P."/>
            <person name="Vondrak T."/>
            <person name="Novak P."/>
            <person name="Zhang M."/>
            <person name="Costa L."/>
            <person name="Castellani M."/>
            <person name="Scott A."/>
            <person name="Toegelov H."/>
            <person name="Fuchs J."/>
            <person name="Mata-Sucre Y."/>
            <person name="Dias Y."/>
            <person name="Vanzela A.L.L."/>
            <person name="Huettel B."/>
            <person name="Almeida C.C.S."/>
            <person name="Simkova H."/>
            <person name="Souza G."/>
            <person name="Pedrosa-Harand A."/>
            <person name="Macas J."/>
            <person name="Mayer K.F.X."/>
            <person name="Houben A."/>
            <person name="Marques A."/>
        </authorList>
    </citation>
    <scope>NUCLEOTIDE SEQUENCE</scope>
    <source>
        <strain evidence="7">RhyBre1mFocal</strain>
    </source>
</reference>
<dbReference type="GO" id="GO:0009734">
    <property type="term" value="P:auxin-activated signaling pathway"/>
    <property type="evidence" value="ECO:0007669"/>
    <property type="project" value="InterPro"/>
</dbReference>
<keyword evidence="8" id="KW-1185">Reference proteome</keyword>
<evidence type="ECO:0000256" key="5">
    <source>
        <dbReference type="ARBA" id="ARBA00023136"/>
    </source>
</evidence>
<dbReference type="InterPro" id="IPR018499">
    <property type="entry name" value="Tetraspanin/Peripherin"/>
</dbReference>
<organism evidence="7 8">
    <name type="scientific">Rhynchospora breviuscula</name>
    <dbReference type="NCBI Taxonomy" id="2022672"/>
    <lineage>
        <taxon>Eukaryota</taxon>
        <taxon>Viridiplantae</taxon>
        <taxon>Streptophyta</taxon>
        <taxon>Embryophyta</taxon>
        <taxon>Tracheophyta</taxon>
        <taxon>Spermatophyta</taxon>
        <taxon>Magnoliopsida</taxon>
        <taxon>Liliopsida</taxon>
        <taxon>Poales</taxon>
        <taxon>Cyperaceae</taxon>
        <taxon>Cyperoideae</taxon>
        <taxon>Rhynchosporeae</taxon>
        <taxon>Rhynchospora</taxon>
    </lineage>
</organism>
<evidence type="ECO:0000256" key="4">
    <source>
        <dbReference type="ARBA" id="ARBA00022989"/>
    </source>
</evidence>
<dbReference type="Pfam" id="PF00335">
    <property type="entry name" value="Tetraspanin"/>
    <property type="match status" value="1"/>
</dbReference>
<dbReference type="OrthoDB" id="664300at2759"/>
<comment type="caution">
    <text evidence="7">The sequence shown here is derived from an EMBL/GenBank/DDBJ whole genome shotgun (WGS) entry which is preliminary data.</text>
</comment>
<proteinExistence type="inferred from homology"/>
<keyword evidence="3 6" id="KW-0812">Transmembrane</keyword>
<evidence type="ECO:0000256" key="2">
    <source>
        <dbReference type="ARBA" id="ARBA00006840"/>
    </source>
</evidence>
<dbReference type="GO" id="GO:0016020">
    <property type="term" value="C:membrane"/>
    <property type="evidence" value="ECO:0007669"/>
    <property type="project" value="UniProtKB-SubCell"/>
</dbReference>
<protein>
    <submittedName>
        <fullName evidence="7">Uncharacterized protein</fullName>
    </submittedName>
</protein>
<evidence type="ECO:0000256" key="3">
    <source>
        <dbReference type="ARBA" id="ARBA00022692"/>
    </source>
</evidence>
<feature type="transmembrane region" description="Helical" evidence="6">
    <location>
        <begin position="233"/>
        <end position="254"/>
    </location>
</feature>
<evidence type="ECO:0000313" key="8">
    <source>
        <dbReference type="Proteomes" id="UP001151287"/>
    </source>
</evidence>
<dbReference type="PANTHER" id="PTHR32191">
    <property type="entry name" value="TETRASPANIN-8-RELATED"/>
    <property type="match status" value="1"/>
</dbReference>
<feature type="transmembrane region" description="Helical" evidence="6">
    <location>
        <begin position="71"/>
        <end position="95"/>
    </location>
</feature>
<dbReference type="EMBL" id="JAMQYH010000003">
    <property type="protein sequence ID" value="KAJ1693504.1"/>
    <property type="molecule type" value="Genomic_DNA"/>
</dbReference>
<dbReference type="InterPro" id="IPR044991">
    <property type="entry name" value="TET_plant"/>
</dbReference>
<dbReference type="Proteomes" id="UP001151287">
    <property type="component" value="Unassembled WGS sequence"/>
</dbReference>
<comment type="similarity">
    <text evidence="2">Belongs to the tetraspanin (TM4SF) family.</text>
</comment>
<feature type="transmembrane region" description="Helical" evidence="6">
    <location>
        <begin position="41"/>
        <end position="65"/>
    </location>
</feature>
<sequence>MALNHTVIAAINFVAILLSIPIIAAGIWLSTQADSFCLSVLQWPIIILGVLVLAVALAGFIGAFWRLPMLLLFYLVGMFLLILALAGLVVFIFVVTNSVRPGHLAPSRLFLEYDLDDDSGWLKQRVQGSYQWNRIKECLSSTNVCSDLNQTYSSAQDFFNSMLSPLQSGCCKPPTKCGYTYVNPTNWISPISVTSDIDCMLWSNDQKQLCYSCSSCKAGLLANVKREWRRTDLILVLTLVALVCVYVIGCYAFRAAKTDEIFRRYKQGYT</sequence>
<evidence type="ECO:0000313" key="7">
    <source>
        <dbReference type="EMBL" id="KAJ1693504.1"/>
    </source>
</evidence>